<dbReference type="GO" id="GO:0009073">
    <property type="term" value="P:aromatic amino acid family biosynthetic process"/>
    <property type="evidence" value="ECO:0007669"/>
    <property type="project" value="UniProtKB-KW"/>
</dbReference>
<comment type="subunit">
    <text evidence="11">Homotetramer.</text>
</comment>
<comment type="caution">
    <text evidence="11">Lacks conserved residue(s) required for the propagation of feature annotation.</text>
</comment>
<dbReference type="RefSeq" id="WP_133956538.1">
    <property type="nucleotide sequence ID" value="NZ_SORI01000003.1"/>
</dbReference>
<comment type="catalytic activity">
    <reaction evidence="11 12">
        <text>5-O-(1-carboxyvinyl)-3-phosphoshikimate = chorismate + phosphate</text>
        <dbReference type="Rhea" id="RHEA:21020"/>
        <dbReference type="ChEBI" id="CHEBI:29748"/>
        <dbReference type="ChEBI" id="CHEBI:43474"/>
        <dbReference type="ChEBI" id="CHEBI:57701"/>
        <dbReference type="EC" id="4.2.3.5"/>
    </reaction>
</comment>
<dbReference type="HAMAP" id="MF_00300">
    <property type="entry name" value="Chorismate_synth"/>
    <property type="match status" value="1"/>
</dbReference>
<evidence type="ECO:0000256" key="1">
    <source>
        <dbReference type="ARBA" id="ARBA00005044"/>
    </source>
</evidence>
<dbReference type="Pfam" id="PF01264">
    <property type="entry name" value="Chorismate_synt"/>
    <property type="match status" value="1"/>
</dbReference>
<dbReference type="Proteomes" id="UP000295066">
    <property type="component" value="Unassembled WGS sequence"/>
</dbReference>
<dbReference type="PANTHER" id="PTHR21085">
    <property type="entry name" value="CHORISMATE SYNTHASE"/>
    <property type="match status" value="1"/>
</dbReference>
<dbReference type="GO" id="GO:0008652">
    <property type="term" value="P:amino acid biosynthetic process"/>
    <property type="evidence" value="ECO:0007669"/>
    <property type="project" value="UniProtKB-KW"/>
</dbReference>
<keyword evidence="10 11" id="KW-0456">Lyase</keyword>
<evidence type="ECO:0000256" key="4">
    <source>
        <dbReference type="ARBA" id="ARBA00022605"/>
    </source>
</evidence>
<keyword evidence="14" id="KW-1185">Reference proteome</keyword>
<dbReference type="UniPathway" id="UPA00053">
    <property type="reaction ID" value="UER00090"/>
</dbReference>
<feature type="binding site" evidence="11">
    <location>
        <position position="41"/>
    </location>
    <ligand>
        <name>NADP(+)</name>
        <dbReference type="ChEBI" id="CHEBI:58349"/>
    </ligand>
</feature>
<dbReference type="SUPFAM" id="SSF103263">
    <property type="entry name" value="Chorismate synthase, AroC"/>
    <property type="match status" value="1"/>
</dbReference>
<evidence type="ECO:0000256" key="7">
    <source>
        <dbReference type="ARBA" id="ARBA00022827"/>
    </source>
</evidence>
<dbReference type="PROSITE" id="PS00789">
    <property type="entry name" value="CHORISMATE_SYNTHASE_3"/>
    <property type="match status" value="1"/>
</dbReference>
<feature type="binding site" evidence="11">
    <location>
        <position position="294"/>
    </location>
    <ligand>
        <name>FMN</name>
        <dbReference type="ChEBI" id="CHEBI:58210"/>
    </ligand>
</feature>
<feature type="binding site" evidence="11">
    <location>
        <position position="47"/>
    </location>
    <ligand>
        <name>NADP(+)</name>
        <dbReference type="ChEBI" id="CHEBI:58349"/>
    </ligand>
</feature>
<feature type="binding site" evidence="11">
    <location>
        <position position="335"/>
    </location>
    <ligand>
        <name>FMN</name>
        <dbReference type="ChEBI" id="CHEBI:58210"/>
    </ligand>
</feature>
<keyword evidence="4 11" id="KW-0028">Amino-acid biosynthesis</keyword>
<organism evidence="13 14">
    <name type="scientific">Aminivibrio pyruvatiphilus</name>
    <dbReference type="NCBI Taxonomy" id="1005740"/>
    <lineage>
        <taxon>Bacteria</taxon>
        <taxon>Thermotogati</taxon>
        <taxon>Synergistota</taxon>
        <taxon>Synergistia</taxon>
        <taxon>Synergistales</taxon>
        <taxon>Aminobacteriaceae</taxon>
        <taxon>Aminivibrio</taxon>
    </lineage>
</organism>
<dbReference type="GO" id="GO:0009423">
    <property type="term" value="P:chorismate biosynthetic process"/>
    <property type="evidence" value="ECO:0007669"/>
    <property type="project" value="UniProtKB-UniRule"/>
</dbReference>
<dbReference type="GO" id="GO:0004107">
    <property type="term" value="F:chorismate synthase activity"/>
    <property type="evidence" value="ECO:0007669"/>
    <property type="project" value="UniProtKB-UniRule"/>
</dbReference>
<feature type="binding site" evidence="11">
    <location>
        <begin position="309"/>
        <end position="313"/>
    </location>
    <ligand>
        <name>FMN</name>
        <dbReference type="ChEBI" id="CHEBI:58210"/>
    </ligand>
</feature>
<dbReference type="InterPro" id="IPR035904">
    <property type="entry name" value="Chorismate_synth_AroC_sf"/>
</dbReference>
<evidence type="ECO:0000256" key="8">
    <source>
        <dbReference type="ARBA" id="ARBA00022857"/>
    </source>
</evidence>
<dbReference type="CDD" id="cd07304">
    <property type="entry name" value="Chorismate_synthase"/>
    <property type="match status" value="1"/>
</dbReference>
<comment type="cofactor">
    <cofactor evidence="11 12">
        <name>FMNH2</name>
        <dbReference type="ChEBI" id="CHEBI:57618"/>
    </cofactor>
    <text evidence="11 12">Reduced FMN (FMNH(2)).</text>
</comment>
<dbReference type="InterPro" id="IPR020541">
    <property type="entry name" value="Chorismate_synthase_CS"/>
</dbReference>
<dbReference type="PANTHER" id="PTHR21085:SF0">
    <property type="entry name" value="CHORISMATE SYNTHASE"/>
    <property type="match status" value="1"/>
</dbReference>
<evidence type="ECO:0000256" key="5">
    <source>
        <dbReference type="ARBA" id="ARBA00022630"/>
    </source>
</evidence>
<dbReference type="NCBIfam" id="TIGR00033">
    <property type="entry name" value="aroC"/>
    <property type="match status" value="1"/>
</dbReference>
<keyword evidence="8 11" id="KW-0521">NADP</keyword>
<comment type="function">
    <text evidence="11">Catalyzes the anti-1,4-elimination of the C-3 phosphate and the C-6 proR hydrogen from 5-enolpyruvylshikimate-3-phosphate (EPSP) to yield chorismate, which is the branch point compound that serves as the starting substrate for the three terminal pathways of aromatic amino acid biosynthesis. This reaction introduces a second double bond into the aromatic ring system.</text>
</comment>
<evidence type="ECO:0000313" key="14">
    <source>
        <dbReference type="Proteomes" id="UP000295066"/>
    </source>
</evidence>
<reference evidence="13 14" key="1">
    <citation type="submission" date="2019-03" db="EMBL/GenBank/DDBJ databases">
        <title>Genomic Encyclopedia of Type Strains, Phase IV (KMG-IV): sequencing the most valuable type-strain genomes for metagenomic binning, comparative biology and taxonomic classification.</title>
        <authorList>
            <person name="Goeker M."/>
        </authorList>
    </citation>
    <scope>NUCLEOTIDE SEQUENCE [LARGE SCALE GENOMIC DNA]</scope>
    <source>
        <strain evidence="13 14">DSM 25964</strain>
    </source>
</reference>
<proteinExistence type="inferred from homology"/>
<dbReference type="EC" id="4.2.3.5" evidence="3 11"/>
<comment type="caution">
    <text evidence="13">The sequence shown here is derived from an EMBL/GenBank/DDBJ whole genome shotgun (WGS) entry which is preliminary data.</text>
</comment>
<dbReference type="AlphaFoldDB" id="A0A4R8MB27"/>
<dbReference type="EMBL" id="SORI01000003">
    <property type="protein sequence ID" value="TDY62909.1"/>
    <property type="molecule type" value="Genomic_DNA"/>
</dbReference>
<dbReference type="PROSITE" id="PS00787">
    <property type="entry name" value="CHORISMATE_SYNTHASE_1"/>
    <property type="match status" value="1"/>
</dbReference>
<evidence type="ECO:0000256" key="3">
    <source>
        <dbReference type="ARBA" id="ARBA00013036"/>
    </source>
</evidence>
<keyword evidence="6 11" id="KW-0288">FMN</keyword>
<evidence type="ECO:0000256" key="2">
    <source>
        <dbReference type="ARBA" id="ARBA00008014"/>
    </source>
</evidence>
<protein>
    <recommendedName>
        <fullName evidence="3 11">Chorismate synthase</fullName>
        <shortName evidence="11">CS</shortName>
        <ecNumber evidence="3 11">4.2.3.5</ecNumber>
    </recommendedName>
    <alternativeName>
        <fullName evidence="11">5-enolpyruvylshikimate-3-phosphate phospholyase</fullName>
    </alternativeName>
</protein>
<dbReference type="GO" id="GO:0005829">
    <property type="term" value="C:cytosol"/>
    <property type="evidence" value="ECO:0007669"/>
    <property type="project" value="TreeGrafter"/>
</dbReference>
<evidence type="ECO:0000256" key="6">
    <source>
        <dbReference type="ARBA" id="ARBA00022643"/>
    </source>
</evidence>
<dbReference type="PROSITE" id="PS00788">
    <property type="entry name" value="CHORISMATE_SYNTHASE_2"/>
    <property type="match status" value="1"/>
</dbReference>
<dbReference type="Gene3D" id="3.60.150.10">
    <property type="entry name" value="Chorismate synthase AroC"/>
    <property type="match status" value="1"/>
</dbReference>
<dbReference type="FunFam" id="3.60.150.10:FF:000002">
    <property type="entry name" value="Chorismate synthase"/>
    <property type="match status" value="1"/>
</dbReference>
<sequence length="394" mass="41867">MAWRFLTSGESHGRGLLVVVDGLPAGLSISRDDLTGVMARRRRGFGRGGRKNVERDELTLWGGIRNGLTTGGPVGISIDNAEWEHWDGVMNPWSISPAADREKAVTAPRPGHADLPGSIKFGVENMRNILERASARTTAPRTLAGALAALVLKELGVTVRSAVESIGGVAAALPAGDDEWQRAALSELGVAREEDEPALKARITAAAEEETSLGGTFVVSVTGLPAGIGSFTEWDGRLDGRLAGALMAIPAVKGVEVGDGFRSAGLPGRDVHDPIFVEDGQWTRKTNHAGGIEGGMSTGQEIFIRAAMKPIPTMRKGLLSFDTVSGKPSAAHSERSDVCAVPAACVVAEAMTAWIVGSMAAEQFGSDRMQDLKERFEAYRKHAERWNLHECMPS</sequence>
<evidence type="ECO:0000256" key="9">
    <source>
        <dbReference type="ARBA" id="ARBA00023141"/>
    </source>
</evidence>
<comment type="similarity">
    <text evidence="2 11 12">Belongs to the chorismate synthase family.</text>
</comment>
<dbReference type="OrthoDB" id="9771806at2"/>
<evidence type="ECO:0000313" key="13">
    <source>
        <dbReference type="EMBL" id="TDY62909.1"/>
    </source>
</evidence>
<comment type="pathway">
    <text evidence="1 11 12">Metabolic intermediate biosynthesis; chorismate biosynthesis; chorismate from D-erythrose 4-phosphate and phosphoenolpyruvate: step 7/7.</text>
</comment>
<evidence type="ECO:0000256" key="12">
    <source>
        <dbReference type="RuleBase" id="RU000605"/>
    </source>
</evidence>
<evidence type="ECO:0000256" key="11">
    <source>
        <dbReference type="HAMAP-Rule" id="MF_00300"/>
    </source>
</evidence>
<name>A0A4R8MB27_9BACT</name>
<keyword evidence="5 11" id="KW-0285">Flavoprotein</keyword>
<gene>
    <name evidence="11" type="primary">aroC</name>
    <name evidence="13" type="ORF">C8D99_103129</name>
</gene>
<dbReference type="InterPro" id="IPR000453">
    <property type="entry name" value="Chorismate_synth"/>
</dbReference>
<dbReference type="NCBIfam" id="NF003793">
    <property type="entry name" value="PRK05382.1"/>
    <property type="match status" value="1"/>
</dbReference>
<keyword evidence="9 11" id="KW-0057">Aromatic amino acid biosynthesis</keyword>
<dbReference type="PIRSF" id="PIRSF001456">
    <property type="entry name" value="Chorismate_synth"/>
    <property type="match status" value="1"/>
</dbReference>
<keyword evidence="7 11" id="KW-0274">FAD</keyword>
<evidence type="ECO:0000256" key="10">
    <source>
        <dbReference type="ARBA" id="ARBA00023239"/>
    </source>
</evidence>
<feature type="binding site" evidence="11">
    <location>
        <begin position="132"/>
        <end position="134"/>
    </location>
    <ligand>
        <name>FMN</name>
        <dbReference type="ChEBI" id="CHEBI:58210"/>
    </ligand>
</feature>
<accession>A0A4R8MB27</accession>
<dbReference type="GO" id="GO:0010181">
    <property type="term" value="F:FMN binding"/>
    <property type="evidence" value="ECO:0007669"/>
    <property type="project" value="TreeGrafter"/>
</dbReference>